<sequence>MGELLLGIHGGANATAAIAVDGHLTHCVQEERLTGIKGYMGFPHQAVAACLRAVGADSGDVTEVVYGSRSGPVDHCPRDEWLSRLAGFHQHPALADTEAALASAAPGTLPQRVNEMLRQGGLTAARVTYVDHHTAHAAAAYYGLRTDPDRPYLVLTCDGFGDGACATISTWAAGQRTEIARTDMRNSVGLLWFWFTHAAGFTPHEDEYKLMGMAPYARPDRARQVADILHTYLGLDPTGLRLHRCTTVSIERAWPDIEQRLRGRRFDDLFAGLQLFTEDLLTRWARNAVATTGIRDVLAGGGVFMNIKVNQRIAVLDCVDTFAAFPSCGDESLPLGALYHRLAAIHGHHRVQPLADCYLGDDITPDEARQAVAGTGLHLHEPDRIEDVVAGLLADGQIVARCAGRMEYGARALGNRSILANPADADVPRRLNQLIKQRDFWMPFAPAILRSHQHRYIRNPRRLRSPHMMLGFDTQPDAATDMIAAIHPADLSCRPQIVDDSSPTGLAAILHAYHTRTGRAVLLNTSLNLHGHPIARTAVDAVTVLQRSDLAYLQLGPYLVTKHAPTF</sequence>
<feature type="domain" description="Carbamoyltransferase" evidence="2">
    <location>
        <begin position="14"/>
        <end position="337"/>
    </location>
</feature>
<dbReference type="InterPro" id="IPR031730">
    <property type="entry name" value="Carbam_trans_C"/>
</dbReference>
<dbReference type="Gene3D" id="3.90.870.20">
    <property type="entry name" value="Carbamoyltransferase, C-terminal domain"/>
    <property type="match status" value="1"/>
</dbReference>
<dbReference type="Pfam" id="PF02543">
    <property type="entry name" value="Carbam_trans_N"/>
    <property type="match status" value="1"/>
</dbReference>
<dbReference type="PANTHER" id="PTHR34847:SF1">
    <property type="entry name" value="NODULATION PROTEIN U"/>
    <property type="match status" value="1"/>
</dbReference>
<organism evidence="4 5">
    <name type="scientific">Micromonospora andamanensis</name>
    <dbReference type="NCBI Taxonomy" id="1287068"/>
    <lineage>
        <taxon>Bacteria</taxon>
        <taxon>Bacillati</taxon>
        <taxon>Actinomycetota</taxon>
        <taxon>Actinomycetes</taxon>
        <taxon>Micromonosporales</taxon>
        <taxon>Micromonosporaceae</taxon>
        <taxon>Micromonospora</taxon>
    </lineage>
</organism>
<dbReference type="InterPro" id="IPR051338">
    <property type="entry name" value="NodU/CmcH_Carbamoyltrnsfr"/>
</dbReference>
<dbReference type="PANTHER" id="PTHR34847">
    <property type="entry name" value="NODULATION PROTEIN U"/>
    <property type="match status" value="1"/>
</dbReference>
<evidence type="ECO:0000256" key="1">
    <source>
        <dbReference type="ARBA" id="ARBA00006129"/>
    </source>
</evidence>
<protein>
    <submittedName>
        <fullName evidence="4">Carbamoyltransferase</fullName>
    </submittedName>
</protein>
<dbReference type="Proteomes" id="UP000647017">
    <property type="component" value="Unassembled WGS sequence"/>
</dbReference>
<evidence type="ECO:0000259" key="3">
    <source>
        <dbReference type="Pfam" id="PF16861"/>
    </source>
</evidence>
<dbReference type="Pfam" id="PF16861">
    <property type="entry name" value="Carbam_trans_C"/>
    <property type="match status" value="1"/>
</dbReference>
<dbReference type="Gene3D" id="3.30.420.40">
    <property type="match status" value="2"/>
</dbReference>
<comment type="caution">
    <text evidence="4">The sequence shown here is derived from an EMBL/GenBank/DDBJ whole genome shotgun (WGS) entry which is preliminary data.</text>
</comment>
<dbReference type="InterPro" id="IPR003696">
    <property type="entry name" value="Carbtransf_dom"/>
</dbReference>
<dbReference type="CDD" id="cd24100">
    <property type="entry name" value="ASKHA_NBD_MJ1051-like_N"/>
    <property type="match status" value="1"/>
</dbReference>
<evidence type="ECO:0000259" key="2">
    <source>
        <dbReference type="Pfam" id="PF02543"/>
    </source>
</evidence>
<proteinExistence type="inferred from homology"/>
<dbReference type="EMBL" id="BOOZ01000072">
    <property type="protein sequence ID" value="GIJ13014.1"/>
    <property type="molecule type" value="Genomic_DNA"/>
</dbReference>
<dbReference type="InterPro" id="IPR038152">
    <property type="entry name" value="Carbam_trans_C_sf"/>
</dbReference>
<keyword evidence="5" id="KW-1185">Reference proteome</keyword>
<reference evidence="4 5" key="1">
    <citation type="submission" date="2021-01" db="EMBL/GenBank/DDBJ databases">
        <title>Whole genome shotgun sequence of Verrucosispora andamanensis NBRC 109075.</title>
        <authorList>
            <person name="Komaki H."/>
            <person name="Tamura T."/>
        </authorList>
    </citation>
    <scope>NUCLEOTIDE SEQUENCE [LARGE SCALE GENOMIC DNA]</scope>
    <source>
        <strain evidence="4 5">NBRC 109075</strain>
    </source>
</reference>
<dbReference type="SUPFAM" id="SSF53067">
    <property type="entry name" value="Actin-like ATPase domain"/>
    <property type="match status" value="1"/>
</dbReference>
<evidence type="ECO:0000313" key="4">
    <source>
        <dbReference type="EMBL" id="GIJ13014.1"/>
    </source>
</evidence>
<accession>A0ABQ4I546</accession>
<dbReference type="InterPro" id="IPR043129">
    <property type="entry name" value="ATPase_NBD"/>
</dbReference>
<name>A0ABQ4I546_9ACTN</name>
<dbReference type="RefSeq" id="WP_204015243.1">
    <property type="nucleotide sequence ID" value="NZ_BOOZ01000072.1"/>
</dbReference>
<comment type="similarity">
    <text evidence="1">Belongs to the NodU/CmcH family.</text>
</comment>
<feature type="domain" description="Carbamoyltransferase C-terminal" evidence="3">
    <location>
        <begin position="390"/>
        <end position="562"/>
    </location>
</feature>
<evidence type="ECO:0000313" key="5">
    <source>
        <dbReference type="Proteomes" id="UP000647017"/>
    </source>
</evidence>
<gene>
    <name evidence="4" type="primary">nodU</name>
    <name evidence="4" type="ORF">Van01_62280</name>
</gene>